<dbReference type="OrthoDB" id="193044at2759"/>
<keyword evidence="3" id="KW-1185">Reference proteome</keyword>
<name>A0A8J2WRM1_9STRA</name>
<evidence type="ECO:0000313" key="3">
    <source>
        <dbReference type="Proteomes" id="UP000789595"/>
    </source>
</evidence>
<feature type="region of interest" description="Disordered" evidence="1">
    <location>
        <begin position="1"/>
        <end position="31"/>
    </location>
</feature>
<evidence type="ECO:0000313" key="2">
    <source>
        <dbReference type="EMBL" id="CAH0377944.1"/>
    </source>
</evidence>
<comment type="caution">
    <text evidence="2">The sequence shown here is derived from an EMBL/GenBank/DDBJ whole genome shotgun (WGS) entry which is preliminary data.</text>
</comment>
<feature type="region of interest" description="Disordered" evidence="1">
    <location>
        <begin position="51"/>
        <end position="85"/>
    </location>
</feature>
<accession>A0A8J2WRM1</accession>
<dbReference type="Proteomes" id="UP000789595">
    <property type="component" value="Unassembled WGS sequence"/>
</dbReference>
<reference evidence="2" key="1">
    <citation type="submission" date="2021-11" db="EMBL/GenBank/DDBJ databases">
        <authorList>
            <consortium name="Genoscope - CEA"/>
            <person name="William W."/>
        </authorList>
    </citation>
    <scope>NUCLEOTIDE SEQUENCE</scope>
</reference>
<feature type="compositionally biased region" description="Pro residues" evidence="1">
    <location>
        <begin position="67"/>
        <end position="81"/>
    </location>
</feature>
<sequence>MPRVLRGKPDKNPKLRIREYDDTGNFGGKTSRRINKYVDFSKEAEEDRRLDKLTARRLRREARNRPPRQPTPVEPPAPAPAPATYSDDVFQAPVKKLSEEQMRDYGFGIPQWSPYYRFEGQSVQVGRAMSTDIGNFPKTQALTPAMQVQQARNNIAEMKGRAVVDHLWEPMGHRPDCIDDLRWIDVSREQANMELAHAAKMEKQMAEEKARKLAAEAEADAQA</sequence>
<evidence type="ECO:0000256" key="1">
    <source>
        <dbReference type="SAM" id="MobiDB-lite"/>
    </source>
</evidence>
<feature type="compositionally biased region" description="Basic residues" evidence="1">
    <location>
        <begin position="55"/>
        <end position="66"/>
    </location>
</feature>
<organism evidence="2 3">
    <name type="scientific">Pelagomonas calceolata</name>
    <dbReference type="NCBI Taxonomy" id="35677"/>
    <lineage>
        <taxon>Eukaryota</taxon>
        <taxon>Sar</taxon>
        <taxon>Stramenopiles</taxon>
        <taxon>Ochrophyta</taxon>
        <taxon>Pelagophyceae</taxon>
        <taxon>Pelagomonadales</taxon>
        <taxon>Pelagomonadaceae</taxon>
        <taxon>Pelagomonas</taxon>
    </lineage>
</organism>
<protein>
    <submittedName>
        <fullName evidence="2">Uncharacterized protein</fullName>
    </submittedName>
</protein>
<feature type="compositionally biased region" description="Basic and acidic residues" evidence="1">
    <location>
        <begin position="7"/>
        <end position="21"/>
    </location>
</feature>
<dbReference type="EMBL" id="CAKKNE010000005">
    <property type="protein sequence ID" value="CAH0377944.1"/>
    <property type="molecule type" value="Genomic_DNA"/>
</dbReference>
<proteinExistence type="predicted"/>
<gene>
    <name evidence="2" type="ORF">PECAL_5P24610</name>
</gene>
<dbReference type="AlphaFoldDB" id="A0A8J2WRM1"/>